<feature type="region of interest" description="Disordered" evidence="1">
    <location>
        <begin position="198"/>
        <end position="241"/>
    </location>
</feature>
<protein>
    <recommendedName>
        <fullName evidence="4">DUF4283 domain-containing protein</fullName>
    </recommendedName>
</protein>
<organism evidence="2 3">
    <name type="scientific">Hibiscus sabdariffa</name>
    <name type="common">roselle</name>
    <dbReference type="NCBI Taxonomy" id="183260"/>
    <lineage>
        <taxon>Eukaryota</taxon>
        <taxon>Viridiplantae</taxon>
        <taxon>Streptophyta</taxon>
        <taxon>Embryophyta</taxon>
        <taxon>Tracheophyta</taxon>
        <taxon>Spermatophyta</taxon>
        <taxon>Magnoliopsida</taxon>
        <taxon>eudicotyledons</taxon>
        <taxon>Gunneridae</taxon>
        <taxon>Pentapetalae</taxon>
        <taxon>rosids</taxon>
        <taxon>malvids</taxon>
        <taxon>Malvales</taxon>
        <taxon>Malvaceae</taxon>
        <taxon>Malvoideae</taxon>
        <taxon>Hibiscus</taxon>
    </lineage>
</organism>
<name>A0ABR2P5F4_9ROSI</name>
<comment type="caution">
    <text evidence="2">The sequence shown here is derived from an EMBL/GenBank/DDBJ whole genome shotgun (WGS) entry which is preliminary data.</text>
</comment>
<proteinExistence type="predicted"/>
<feature type="compositionally biased region" description="Basic and acidic residues" evidence="1">
    <location>
        <begin position="211"/>
        <end position="223"/>
    </location>
</feature>
<keyword evidence="3" id="KW-1185">Reference proteome</keyword>
<evidence type="ECO:0000313" key="2">
    <source>
        <dbReference type="EMBL" id="KAK8983647.1"/>
    </source>
</evidence>
<sequence length="348" mass="39505">MRARDCLHGKWIHGSHIRVNLAERESQTYFWRRKHGDSIPGASVSKVNVEGGSRTPKANVVTVPPEESHVTCRRMEGSEMEDFLLVWQCCLIGWCWSPISNSSLAKEIHLERIIGVHVMRISRLRVLLIFDSVKDSVLDCRRVWVSGFGVPVHTWSCENFERLVSYWGSVVLIEEATLEPSSFEHGRVLIETSTIDRIEEQDSSSSSGESVRVREEEQSDRGDVSGTIDITGSCDNGMKVPSDEEVGVDIVARQDEPLDRSPKATLGELIESEWRRISSEASSPLPIPEKLRRLKGFLKVWNRESFGSMDLQIEFTTELLNDLEGRDEGTDELLETRRQLEGNLWKLL</sequence>
<gene>
    <name evidence="2" type="ORF">V6N11_074048</name>
</gene>
<accession>A0ABR2P5F4</accession>
<dbReference type="Proteomes" id="UP001396334">
    <property type="component" value="Unassembled WGS sequence"/>
</dbReference>
<reference evidence="2 3" key="1">
    <citation type="journal article" date="2024" name="G3 (Bethesda)">
        <title>Genome assembly of Hibiscus sabdariffa L. provides insights into metabolisms of medicinal natural products.</title>
        <authorList>
            <person name="Kim T."/>
        </authorList>
    </citation>
    <scope>NUCLEOTIDE SEQUENCE [LARGE SCALE GENOMIC DNA]</scope>
    <source>
        <strain evidence="2">TK-2024</strain>
        <tissue evidence="2">Old leaves</tissue>
    </source>
</reference>
<evidence type="ECO:0000313" key="3">
    <source>
        <dbReference type="Proteomes" id="UP001396334"/>
    </source>
</evidence>
<dbReference type="EMBL" id="JBBPBN010000080">
    <property type="protein sequence ID" value="KAK8983647.1"/>
    <property type="molecule type" value="Genomic_DNA"/>
</dbReference>
<evidence type="ECO:0008006" key="4">
    <source>
        <dbReference type="Google" id="ProtNLM"/>
    </source>
</evidence>
<evidence type="ECO:0000256" key="1">
    <source>
        <dbReference type="SAM" id="MobiDB-lite"/>
    </source>
</evidence>